<dbReference type="NCBIfam" id="TIGR00079">
    <property type="entry name" value="pept_deformyl"/>
    <property type="match status" value="1"/>
</dbReference>
<feature type="active site" evidence="6">
    <location>
        <position position="160"/>
    </location>
</feature>
<dbReference type="STRING" id="1121925.SAMN02746011_01368"/>
<feature type="binding site" evidence="6">
    <location>
        <position position="163"/>
    </location>
    <ligand>
        <name>Fe cation</name>
        <dbReference type="ChEBI" id="CHEBI:24875"/>
    </ligand>
</feature>
<feature type="binding site" evidence="6">
    <location>
        <position position="116"/>
    </location>
    <ligand>
        <name>Fe cation</name>
        <dbReference type="ChEBI" id="CHEBI:24875"/>
    </ligand>
</feature>
<dbReference type="EC" id="3.5.1.88" evidence="6"/>
<comment type="function">
    <text evidence="6">Removes the formyl group from the N-terminal Met of newly synthesized proteins. Requires at least a dipeptide for an efficient rate of reaction. N-terminal L-methionine is a prerequisite for activity but the enzyme has broad specificity at other positions.</text>
</comment>
<keyword evidence="8" id="KW-1185">Reference proteome</keyword>
<evidence type="ECO:0000256" key="4">
    <source>
        <dbReference type="ARBA" id="ARBA00022917"/>
    </source>
</evidence>
<dbReference type="PANTHER" id="PTHR10458:SF8">
    <property type="entry name" value="PEPTIDE DEFORMYLASE 2"/>
    <property type="match status" value="1"/>
</dbReference>
<comment type="similarity">
    <text evidence="1 6">Belongs to the polypeptide deformylase family.</text>
</comment>
<dbReference type="OrthoDB" id="9784988at2"/>
<dbReference type="InterPro" id="IPR023635">
    <property type="entry name" value="Peptide_deformylase"/>
</dbReference>
<keyword evidence="5 6" id="KW-0408">Iron</keyword>
<dbReference type="CDD" id="cd00487">
    <property type="entry name" value="Pep_deformylase"/>
    <property type="match status" value="1"/>
</dbReference>
<reference evidence="8" key="1">
    <citation type="submission" date="2017-02" db="EMBL/GenBank/DDBJ databases">
        <authorList>
            <person name="Varghese N."/>
            <person name="Submissions S."/>
        </authorList>
    </citation>
    <scope>NUCLEOTIDE SEQUENCE [LARGE SCALE GENOMIC DNA]</scope>
    <source>
        <strain evidence="8">DSM 15739</strain>
    </source>
</reference>
<evidence type="ECO:0000256" key="1">
    <source>
        <dbReference type="ARBA" id="ARBA00010759"/>
    </source>
</evidence>
<keyword evidence="2 6" id="KW-0479">Metal-binding</keyword>
<evidence type="ECO:0000256" key="6">
    <source>
        <dbReference type="HAMAP-Rule" id="MF_00163"/>
    </source>
</evidence>
<dbReference type="HAMAP" id="MF_00163">
    <property type="entry name" value="Pep_deformylase"/>
    <property type="match status" value="1"/>
</dbReference>
<dbReference type="PANTHER" id="PTHR10458">
    <property type="entry name" value="PEPTIDE DEFORMYLASE"/>
    <property type="match status" value="1"/>
</dbReference>
<keyword evidence="4 6" id="KW-0648">Protein biosynthesis</keyword>
<dbReference type="GO" id="GO:0006412">
    <property type="term" value="P:translation"/>
    <property type="evidence" value="ECO:0007669"/>
    <property type="project" value="UniProtKB-UniRule"/>
</dbReference>
<dbReference type="SUPFAM" id="SSF56420">
    <property type="entry name" value="Peptide deformylase"/>
    <property type="match status" value="1"/>
</dbReference>
<evidence type="ECO:0000256" key="3">
    <source>
        <dbReference type="ARBA" id="ARBA00022801"/>
    </source>
</evidence>
<evidence type="ECO:0000256" key="2">
    <source>
        <dbReference type="ARBA" id="ARBA00022723"/>
    </source>
</evidence>
<dbReference type="RefSeq" id="WP_078756104.1">
    <property type="nucleotide sequence ID" value="NZ_FUWO01000011.1"/>
</dbReference>
<dbReference type="AlphaFoldDB" id="A0A1T4MAB4"/>
<proteinExistence type="inferred from homology"/>
<comment type="cofactor">
    <cofactor evidence="6">
        <name>Fe(2+)</name>
        <dbReference type="ChEBI" id="CHEBI:29033"/>
    </cofactor>
    <text evidence="6">Binds 1 Fe(2+) ion.</text>
</comment>
<comment type="catalytic activity">
    <reaction evidence="6">
        <text>N-terminal N-formyl-L-methionyl-[peptide] + H2O = N-terminal L-methionyl-[peptide] + formate</text>
        <dbReference type="Rhea" id="RHEA:24420"/>
        <dbReference type="Rhea" id="RHEA-COMP:10639"/>
        <dbReference type="Rhea" id="RHEA-COMP:10640"/>
        <dbReference type="ChEBI" id="CHEBI:15377"/>
        <dbReference type="ChEBI" id="CHEBI:15740"/>
        <dbReference type="ChEBI" id="CHEBI:49298"/>
        <dbReference type="ChEBI" id="CHEBI:64731"/>
        <dbReference type="EC" id="3.5.1.88"/>
    </reaction>
</comment>
<gene>
    <name evidence="6" type="primary">def</name>
    <name evidence="7" type="ORF">SAMN02746011_01368</name>
</gene>
<dbReference type="Pfam" id="PF01327">
    <property type="entry name" value="Pep_deformylase"/>
    <property type="match status" value="1"/>
</dbReference>
<sequence length="188" mass="21553">MITMKDIIEEGHPTLRSVAEPVEFPLSDELRKTALEMHEFLVNSQNEEIAEKYDLRPGVGLAAPQINVNKQIFAVHIMEYDEEGNEVGPILSEIIFNPKVISHSVQQVALKEGEGCLSVNREVKGYVPRPKRVKFTYQDIDGNEHTLKLRDYEAIVTQHELDHLKGIFFYDHINEENPFAQDDNLELL</sequence>
<dbReference type="GO" id="GO:0042586">
    <property type="term" value="F:peptide deformylase activity"/>
    <property type="evidence" value="ECO:0007669"/>
    <property type="project" value="UniProtKB-UniRule"/>
</dbReference>
<keyword evidence="3 6" id="KW-0378">Hydrolase</keyword>
<dbReference type="EMBL" id="FUWO01000011">
    <property type="protein sequence ID" value="SJZ63943.1"/>
    <property type="molecule type" value="Genomic_DNA"/>
</dbReference>
<feature type="binding site" evidence="6">
    <location>
        <position position="159"/>
    </location>
    <ligand>
        <name>Fe cation</name>
        <dbReference type="ChEBI" id="CHEBI:24875"/>
    </ligand>
</feature>
<dbReference type="Gene3D" id="3.90.45.10">
    <property type="entry name" value="Peptide deformylase"/>
    <property type="match status" value="1"/>
</dbReference>
<dbReference type="InterPro" id="IPR036821">
    <property type="entry name" value="Peptide_deformylase_sf"/>
</dbReference>
<accession>A0A1T4MAB4</accession>
<dbReference type="FunFam" id="3.90.45.10:FF:000002">
    <property type="entry name" value="Peptide deformylase"/>
    <property type="match status" value="1"/>
</dbReference>
<organism evidence="7 8">
    <name type="scientific">Globicatella sulfidifaciens DSM 15739</name>
    <dbReference type="NCBI Taxonomy" id="1121925"/>
    <lineage>
        <taxon>Bacteria</taxon>
        <taxon>Bacillati</taxon>
        <taxon>Bacillota</taxon>
        <taxon>Bacilli</taxon>
        <taxon>Lactobacillales</taxon>
        <taxon>Aerococcaceae</taxon>
        <taxon>Globicatella</taxon>
    </lineage>
</organism>
<dbReference type="GO" id="GO:0046872">
    <property type="term" value="F:metal ion binding"/>
    <property type="evidence" value="ECO:0007669"/>
    <property type="project" value="UniProtKB-KW"/>
</dbReference>
<name>A0A1T4MAB4_9LACT</name>
<evidence type="ECO:0000313" key="8">
    <source>
        <dbReference type="Proteomes" id="UP000189941"/>
    </source>
</evidence>
<dbReference type="PRINTS" id="PR01576">
    <property type="entry name" value="PDEFORMYLASE"/>
</dbReference>
<dbReference type="Proteomes" id="UP000189941">
    <property type="component" value="Unassembled WGS sequence"/>
</dbReference>
<evidence type="ECO:0000256" key="5">
    <source>
        <dbReference type="ARBA" id="ARBA00023004"/>
    </source>
</evidence>
<protein>
    <recommendedName>
        <fullName evidence="6">Peptide deformylase</fullName>
        <shortName evidence="6">PDF</shortName>
        <ecNumber evidence="6">3.5.1.88</ecNumber>
    </recommendedName>
    <alternativeName>
        <fullName evidence="6">Polypeptide deformylase</fullName>
    </alternativeName>
</protein>
<evidence type="ECO:0000313" key="7">
    <source>
        <dbReference type="EMBL" id="SJZ63943.1"/>
    </source>
</evidence>
<dbReference type="PIRSF" id="PIRSF004749">
    <property type="entry name" value="Pep_def"/>
    <property type="match status" value="1"/>
</dbReference>